<dbReference type="CDD" id="cd08946">
    <property type="entry name" value="SDR_e"/>
    <property type="match status" value="1"/>
</dbReference>
<organism evidence="2 3">
    <name type="scientific">Pseudomonas turukhanskensis</name>
    <dbReference type="NCBI Taxonomy" id="1806536"/>
    <lineage>
        <taxon>Bacteria</taxon>
        <taxon>Pseudomonadati</taxon>
        <taxon>Pseudomonadota</taxon>
        <taxon>Gammaproteobacteria</taxon>
        <taxon>Pseudomonadales</taxon>
        <taxon>Pseudomonadaceae</taxon>
        <taxon>Pseudomonas</taxon>
    </lineage>
</organism>
<sequence>MEQMNCAVIFGGSGFIGVFFAKQLIAQGGYDKVYLFDKEQVTQKPFPYRARLVHESAQIVEINGDVRQPIAWQPEETVALIANFAAVHREPGHEDFEYYETNLLGAEHVTAWAEQVGCNDVIFTSSISPYGPSEEQKDERTLPVPATAYGGSKLAAEKIHQTWLAADKANRHLVIVRPGVVFGPGEGGNVSRLVKAVIKRYFFYMGNRTTRKAGTYVKELCAAMLWVLARQKEQGGHFSLFNMTMNPGPSISEYVETVCSVAAIERKVPAVPYPLLLGVAYSIDAIARPLGIKHPFSPVRIRKLVRSNNVLPHFLVENGYPYQYSLATAFADWKTSCPEEWR</sequence>
<dbReference type="Proteomes" id="UP001143328">
    <property type="component" value="Unassembled WGS sequence"/>
</dbReference>
<proteinExistence type="predicted"/>
<gene>
    <name evidence="2" type="ORF">GCM10017655_11640</name>
</gene>
<reference evidence="2" key="2">
    <citation type="submission" date="2023-01" db="EMBL/GenBank/DDBJ databases">
        <authorList>
            <person name="Sun Q."/>
            <person name="Evtushenko L."/>
        </authorList>
    </citation>
    <scope>NUCLEOTIDE SEQUENCE</scope>
    <source>
        <strain evidence="2">VKM B-2935</strain>
    </source>
</reference>
<dbReference type="InterPro" id="IPR050177">
    <property type="entry name" value="Lipid_A_modif_metabolic_enz"/>
</dbReference>
<comment type="caution">
    <text evidence="2">The sequence shown here is derived from an EMBL/GenBank/DDBJ whole genome shotgun (WGS) entry which is preliminary data.</text>
</comment>
<reference evidence="2" key="1">
    <citation type="journal article" date="2014" name="Int. J. Syst. Evol. Microbiol.">
        <title>Complete genome sequence of Corynebacterium casei LMG S-19264T (=DSM 44701T), isolated from a smear-ripened cheese.</title>
        <authorList>
            <consortium name="US DOE Joint Genome Institute (JGI-PGF)"/>
            <person name="Walter F."/>
            <person name="Albersmeier A."/>
            <person name="Kalinowski J."/>
            <person name="Ruckert C."/>
        </authorList>
    </citation>
    <scope>NUCLEOTIDE SEQUENCE</scope>
    <source>
        <strain evidence="2">VKM B-2935</strain>
    </source>
</reference>
<dbReference type="SUPFAM" id="SSF51735">
    <property type="entry name" value="NAD(P)-binding Rossmann-fold domains"/>
    <property type="match status" value="1"/>
</dbReference>
<dbReference type="InterPro" id="IPR001509">
    <property type="entry name" value="Epimerase_deHydtase"/>
</dbReference>
<dbReference type="AlphaFoldDB" id="A0A9W6K3B9"/>
<dbReference type="PANTHER" id="PTHR43245">
    <property type="entry name" value="BIFUNCTIONAL POLYMYXIN RESISTANCE PROTEIN ARNA"/>
    <property type="match status" value="1"/>
</dbReference>
<dbReference type="Gene3D" id="3.40.50.720">
    <property type="entry name" value="NAD(P)-binding Rossmann-like Domain"/>
    <property type="match status" value="1"/>
</dbReference>
<protein>
    <submittedName>
        <fullName evidence="2">Epimerase</fullName>
    </submittedName>
</protein>
<evidence type="ECO:0000259" key="1">
    <source>
        <dbReference type="Pfam" id="PF01370"/>
    </source>
</evidence>
<dbReference type="EMBL" id="BSFN01000002">
    <property type="protein sequence ID" value="GLK88102.1"/>
    <property type="molecule type" value="Genomic_DNA"/>
</dbReference>
<accession>A0A9W6K3B9</accession>
<dbReference type="Pfam" id="PF01370">
    <property type="entry name" value="Epimerase"/>
    <property type="match status" value="1"/>
</dbReference>
<evidence type="ECO:0000313" key="3">
    <source>
        <dbReference type="Proteomes" id="UP001143328"/>
    </source>
</evidence>
<dbReference type="InterPro" id="IPR036291">
    <property type="entry name" value="NAD(P)-bd_dom_sf"/>
</dbReference>
<evidence type="ECO:0000313" key="2">
    <source>
        <dbReference type="EMBL" id="GLK88102.1"/>
    </source>
</evidence>
<keyword evidence="3" id="KW-1185">Reference proteome</keyword>
<name>A0A9W6K3B9_9PSED</name>
<feature type="domain" description="NAD-dependent epimerase/dehydratase" evidence="1">
    <location>
        <begin position="8"/>
        <end position="238"/>
    </location>
</feature>